<dbReference type="AlphaFoldDB" id="A0AAN8P7G6"/>
<keyword evidence="2" id="KW-1185">Reference proteome</keyword>
<proteinExistence type="predicted"/>
<evidence type="ECO:0000313" key="1">
    <source>
        <dbReference type="EMBL" id="KAK6518702.1"/>
    </source>
</evidence>
<dbReference type="Proteomes" id="UP001307849">
    <property type="component" value="Unassembled WGS sequence"/>
</dbReference>
<evidence type="ECO:0000313" key="2">
    <source>
        <dbReference type="Proteomes" id="UP001307849"/>
    </source>
</evidence>
<protein>
    <submittedName>
        <fullName evidence="1">Uncharacterized protein</fullName>
    </submittedName>
</protein>
<gene>
    <name evidence="1" type="ORF">TWF506_005840</name>
</gene>
<accession>A0AAN8P7G6</accession>
<reference evidence="1 2" key="1">
    <citation type="submission" date="2019-10" db="EMBL/GenBank/DDBJ databases">
        <authorList>
            <person name="Palmer J.M."/>
        </authorList>
    </citation>
    <scope>NUCLEOTIDE SEQUENCE [LARGE SCALE GENOMIC DNA]</scope>
    <source>
        <strain evidence="1 2">TWF506</strain>
    </source>
</reference>
<comment type="caution">
    <text evidence="1">The sequence shown here is derived from an EMBL/GenBank/DDBJ whole genome shotgun (WGS) entry which is preliminary data.</text>
</comment>
<dbReference type="EMBL" id="JAVHJM010000002">
    <property type="protein sequence ID" value="KAK6518702.1"/>
    <property type="molecule type" value="Genomic_DNA"/>
</dbReference>
<organism evidence="1 2">
    <name type="scientific">Arthrobotrys conoides</name>
    <dbReference type="NCBI Taxonomy" id="74498"/>
    <lineage>
        <taxon>Eukaryota</taxon>
        <taxon>Fungi</taxon>
        <taxon>Dikarya</taxon>
        <taxon>Ascomycota</taxon>
        <taxon>Pezizomycotina</taxon>
        <taxon>Orbiliomycetes</taxon>
        <taxon>Orbiliales</taxon>
        <taxon>Orbiliaceae</taxon>
        <taxon>Arthrobotrys</taxon>
    </lineage>
</organism>
<sequence length="69" mass="7629">MGSSALIRWAEKVIIQKAGLETSSAVLDLDIDLPPAITTQYQSPSTSALQPTSLMRVSLRLQLWLSLWM</sequence>
<name>A0AAN8P7G6_9PEZI</name>